<proteinExistence type="predicted"/>
<dbReference type="Proteomes" id="UP000827092">
    <property type="component" value="Unassembled WGS sequence"/>
</dbReference>
<evidence type="ECO:0000313" key="2">
    <source>
        <dbReference type="Proteomes" id="UP000827092"/>
    </source>
</evidence>
<dbReference type="EMBL" id="JAFNEN010005066">
    <property type="protein sequence ID" value="KAG8170664.1"/>
    <property type="molecule type" value="Genomic_DNA"/>
</dbReference>
<evidence type="ECO:0000313" key="1">
    <source>
        <dbReference type="EMBL" id="KAG8170664.1"/>
    </source>
</evidence>
<protein>
    <submittedName>
        <fullName evidence="1">Uncharacterized protein</fullName>
    </submittedName>
</protein>
<dbReference type="AlphaFoldDB" id="A0AAV6TFT6"/>
<reference evidence="1 2" key="1">
    <citation type="journal article" date="2022" name="Nat. Ecol. Evol.">
        <title>A masculinizing supergene underlies an exaggerated male reproductive morph in a spider.</title>
        <authorList>
            <person name="Hendrickx F."/>
            <person name="De Corte Z."/>
            <person name="Sonet G."/>
            <person name="Van Belleghem S.M."/>
            <person name="Kostlbacher S."/>
            <person name="Vangestel C."/>
        </authorList>
    </citation>
    <scope>NUCLEOTIDE SEQUENCE [LARGE SCALE GENOMIC DNA]</scope>
    <source>
        <strain evidence="1">W744_W776</strain>
    </source>
</reference>
<organism evidence="1 2">
    <name type="scientific">Oedothorax gibbosus</name>
    <dbReference type="NCBI Taxonomy" id="931172"/>
    <lineage>
        <taxon>Eukaryota</taxon>
        <taxon>Metazoa</taxon>
        <taxon>Ecdysozoa</taxon>
        <taxon>Arthropoda</taxon>
        <taxon>Chelicerata</taxon>
        <taxon>Arachnida</taxon>
        <taxon>Araneae</taxon>
        <taxon>Araneomorphae</taxon>
        <taxon>Entelegynae</taxon>
        <taxon>Araneoidea</taxon>
        <taxon>Linyphiidae</taxon>
        <taxon>Erigoninae</taxon>
        <taxon>Oedothorax</taxon>
    </lineage>
</organism>
<comment type="caution">
    <text evidence="1">The sequence shown here is derived from an EMBL/GenBank/DDBJ whole genome shotgun (WGS) entry which is preliminary data.</text>
</comment>
<accession>A0AAV6TFT6</accession>
<gene>
    <name evidence="1" type="ORF">JTE90_000160</name>
</gene>
<keyword evidence="2" id="KW-1185">Reference proteome</keyword>
<name>A0AAV6TFT6_9ARAC</name>
<sequence>MPCSCCVSIQVPMYNYAGAFAKACPTQNSPGCPACNQAADTWVRRRLNQPVVPLQVPRHKQQFTNHLCRSYSFRAATPDVTDSNASVPGDLFSAYKNFHATNETSSASKS</sequence>